<evidence type="ECO:0000256" key="3">
    <source>
        <dbReference type="ARBA" id="ARBA00023175"/>
    </source>
</evidence>
<dbReference type="GO" id="GO:0003924">
    <property type="term" value="F:GTPase activity"/>
    <property type="evidence" value="ECO:0007669"/>
    <property type="project" value="InterPro"/>
</dbReference>
<keyword evidence="3" id="KW-0505">Motor protein</keyword>
<protein>
    <recommendedName>
        <fullName evidence="9">Dynamin-related protein 4C-like</fullName>
    </recommendedName>
</protein>
<dbReference type="PANTHER" id="PTHR11566:SF173">
    <property type="entry name" value="DYNAMIN-RELATED PROTEIN 4C"/>
    <property type="match status" value="1"/>
</dbReference>
<evidence type="ECO:0000259" key="6">
    <source>
        <dbReference type="PROSITE" id="PS51718"/>
    </source>
</evidence>
<dbReference type="InterPro" id="IPR020850">
    <property type="entry name" value="GED_dom"/>
</dbReference>
<keyword evidence="1" id="KW-0547">Nucleotide-binding</keyword>
<organism evidence="7 8">
    <name type="scientific">Linum tenue</name>
    <dbReference type="NCBI Taxonomy" id="586396"/>
    <lineage>
        <taxon>Eukaryota</taxon>
        <taxon>Viridiplantae</taxon>
        <taxon>Streptophyta</taxon>
        <taxon>Embryophyta</taxon>
        <taxon>Tracheophyta</taxon>
        <taxon>Spermatophyta</taxon>
        <taxon>Magnoliopsida</taxon>
        <taxon>eudicotyledons</taxon>
        <taxon>Gunneridae</taxon>
        <taxon>Pentapetalae</taxon>
        <taxon>rosids</taxon>
        <taxon>fabids</taxon>
        <taxon>Malpighiales</taxon>
        <taxon>Linaceae</taxon>
        <taxon>Linum</taxon>
    </lineage>
</organism>
<dbReference type="InterPro" id="IPR030381">
    <property type="entry name" value="G_DYNAMIN_dom"/>
</dbReference>
<dbReference type="AlphaFoldDB" id="A0AAV0Q1A2"/>
<comment type="caution">
    <text evidence="7">The sequence shown here is derived from an EMBL/GenBank/DDBJ whole genome shotgun (WGS) entry which is preliminary data.</text>
</comment>
<dbReference type="SUPFAM" id="SSF52540">
    <property type="entry name" value="P-loop containing nucleoside triphosphate hydrolases"/>
    <property type="match status" value="1"/>
</dbReference>
<dbReference type="Pfam" id="PF02212">
    <property type="entry name" value="GED"/>
    <property type="match status" value="1"/>
</dbReference>
<evidence type="ECO:0000313" key="7">
    <source>
        <dbReference type="EMBL" id="CAI0476171.1"/>
    </source>
</evidence>
<feature type="domain" description="Dynamin-type G" evidence="6">
    <location>
        <begin position="70"/>
        <end position="335"/>
    </location>
</feature>
<reference evidence="7" key="1">
    <citation type="submission" date="2022-08" db="EMBL/GenBank/DDBJ databases">
        <authorList>
            <person name="Gutierrez-Valencia J."/>
        </authorList>
    </citation>
    <scope>NUCLEOTIDE SEQUENCE</scope>
</reference>
<dbReference type="GO" id="GO:0016020">
    <property type="term" value="C:membrane"/>
    <property type="evidence" value="ECO:0007669"/>
    <property type="project" value="TreeGrafter"/>
</dbReference>
<dbReference type="PROSITE" id="PS51388">
    <property type="entry name" value="GED"/>
    <property type="match status" value="1"/>
</dbReference>
<evidence type="ECO:0000256" key="1">
    <source>
        <dbReference type="ARBA" id="ARBA00022741"/>
    </source>
</evidence>
<sequence>MAGGSKSSQKQSKNASNNKQVDSQIVPIPTPSDENQNNNVPIVSSFNDRIRPLLDAVDKLRHLNVAAKEGIQLPTIVVVGDQSSGKSSVLESLAGISLPRGQGICTRVPLIMRLHHHPAATPELYLEYTADGSAKKVTTDESSVANAINSATEEIAGGGKGISNNPLTLVVRKNGVPDLTMVDLPGITRVPVHGQPEDIYEQVTATIMEYINPEESIILNVLSATVDFSTCESIRMSQKVDKTGDRTLAVVTKVDKSPEGLLEKVAADDVGIGLGYVCVRNRIGEETYEEARIAEAQLFGTHPLLSKIDKSIVGVPVLAQRLVQIQATIISRCLPEIVKKINEKLSSNIAELNRMPKTMTSVGEAVTTFMGIVGSAKESLRKLIIRGEFNEYPDENQMHCTARLVEMLEKFSAQLRDAPENDHKSNFLVDEIRVLEEYKGIRLPDFLSQSAFLTMLNRKVKGISGIPVGFIEEVWGYIESVVLSVVMKRCEDHQQLQFSIRRACHNLIEKLRDRSANWVLEVLQMEELTDYTCSPDYMSEWNSLMAERPGFLNSARSHSSVSIVGFGTVLIVESVRKSLVLEQAYDLKMRIATYWKVVQRRLVDSMALHVQLSLRNLVEKELEKGIVEELMGRHGGAIEKMLEESPFVAAKKEKLSGSIKLLRESKDVLAAIMDRIASSSH</sequence>
<dbReference type="Pfam" id="PF01031">
    <property type="entry name" value="Dynamin_M"/>
    <property type="match status" value="1"/>
</dbReference>
<gene>
    <name evidence="7" type="ORF">LITE_LOCUS40670</name>
</gene>
<evidence type="ECO:0008006" key="9">
    <source>
        <dbReference type="Google" id="ProtNLM"/>
    </source>
</evidence>
<feature type="region of interest" description="Disordered" evidence="4">
    <location>
        <begin position="1"/>
        <end position="41"/>
    </location>
</feature>
<dbReference type="GO" id="GO:0008017">
    <property type="term" value="F:microtubule binding"/>
    <property type="evidence" value="ECO:0007669"/>
    <property type="project" value="TreeGrafter"/>
</dbReference>
<feature type="compositionally biased region" description="Polar residues" evidence="4">
    <location>
        <begin position="32"/>
        <end position="41"/>
    </location>
</feature>
<dbReference type="GO" id="GO:0005737">
    <property type="term" value="C:cytoplasm"/>
    <property type="evidence" value="ECO:0007669"/>
    <property type="project" value="UniProtKB-ARBA"/>
</dbReference>
<dbReference type="PROSITE" id="PS51718">
    <property type="entry name" value="G_DYNAMIN_2"/>
    <property type="match status" value="1"/>
</dbReference>
<evidence type="ECO:0000259" key="5">
    <source>
        <dbReference type="PROSITE" id="PS51388"/>
    </source>
</evidence>
<dbReference type="PANTHER" id="PTHR11566">
    <property type="entry name" value="DYNAMIN"/>
    <property type="match status" value="1"/>
</dbReference>
<dbReference type="InterPro" id="IPR003130">
    <property type="entry name" value="GED"/>
</dbReference>
<proteinExistence type="predicted"/>
<dbReference type="Pfam" id="PF00350">
    <property type="entry name" value="Dynamin_N"/>
    <property type="match status" value="1"/>
</dbReference>
<dbReference type="Gene3D" id="1.20.120.1240">
    <property type="entry name" value="Dynamin, middle domain"/>
    <property type="match status" value="1"/>
</dbReference>
<dbReference type="Proteomes" id="UP001154282">
    <property type="component" value="Unassembled WGS sequence"/>
</dbReference>
<dbReference type="GO" id="GO:0005525">
    <property type="term" value="F:GTP binding"/>
    <property type="evidence" value="ECO:0007669"/>
    <property type="project" value="UniProtKB-KW"/>
</dbReference>
<dbReference type="InterPro" id="IPR000375">
    <property type="entry name" value="Dynamin_stalk"/>
</dbReference>
<dbReference type="InterPro" id="IPR022812">
    <property type="entry name" value="Dynamin"/>
</dbReference>
<evidence type="ECO:0000313" key="8">
    <source>
        <dbReference type="Proteomes" id="UP001154282"/>
    </source>
</evidence>
<dbReference type="Gene3D" id="3.40.50.300">
    <property type="entry name" value="P-loop containing nucleotide triphosphate hydrolases"/>
    <property type="match status" value="1"/>
</dbReference>
<dbReference type="FunFam" id="3.40.50.300:FF:001237">
    <property type="entry name" value="Dynamin-related protein 4C"/>
    <property type="match status" value="1"/>
</dbReference>
<dbReference type="PRINTS" id="PR00195">
    <property type="entry name" value="DYNAMIN"/>
</dbReference>
<keyword evidence="8" id="KW-1185">Reference proteome</keyword>
<evidence type="ECO:0000256" key="4">
    <source>
        <dbReference type="SAM" id="MobiDB-lite"/>
    </source>
</evidence>
<evidence type="ECO:0000256" key="2">
    <source>
        <dbReference type="ARBA" id="ARBA00023134"/>
    </source>
</evidence>
<dbReference type="CDD" id="cd08771">
    <property type="entry name" value="DLP_1"/>
    <property type="match status" value="1"/>
</dbReference>
<dbReference type="InterPro" id="IPR045063">
    <property type="entry name" value="Dynamin_N"/>
</dbReference>
<accession>A0AAV0Q1A2</accession>
<keyword evidence="2" id="KW-0342">GTP-binding</keyword>
<dbReference type="SMART" id="SM00053">
    <property type="entry name" value="DYNc"/>
    <property type="match status" value="1"/>
</dbReference>
<dbReference type="GO" id="GO:0005874">
    <property type="term" value="C:microtubule"/>
    <property type="evidence" value="ECO:0007669"/>
    <property type="project" value="TreeGrafter"/>
</dbReference>
<dbReference type="EMBL" id="CAMGYJ010000009">
    <property type="protein sequence ID" value="CAI0476171.1"/>
    <property type="molecule type" value="Genomic_DNA"/>
</dbReference>
<dbReference type="SMART" id="SM00302">
    <property type="entry name" value="GED"/>
    <property type="match status" value="1"/>
</dbReference>
<feature type="domain" description="GED" evidence="5">
    <location>
        <begin position="584"/>
        <end position="677"/>
    </location>
</feature>
<feature type="compositionally biased region" description="Low complexity" evidence="4">
    <location>
        <begin position="1"/>
        <end position="20"/>
    </location>
</feature>
<name>A0AAV0Q1A2_9ROSI</name>
<dbReference type="InterPro" id="IPR001401">
    <property type="entry name" value="Dynamin_GTPase"/>
</dbReference>
<dbReference type="InterPro" id="IPR027417">
    <property type="entry name" value="P-loop_NTPase"/>
</dbReference>